<comment type="caution">
    <text evidence="7">The sequence shown here is derived from an EMBL/GenBank/DDBJ whole genome shotgun (WGS) entry which is preliminary data.</text>
</comment>
<keyword evidence="2" id="KW-0645">Protease</keyword>
<evidence type="ECO:0000256" key="4">
    <source>
        <dbReference type="ARBA" id="ARBA00022825"/>
    </source>
</evidence>
<comment type="similarity">
    <text evidence="1">Belongs to the peptidase S8 family.</text>
</comment>
<dbReference type="STRING" id="765915.A0A1Y2HAZ6"/>
<evidence type="ECO:0000256" key="3">
    <source>
        <dbReference type="ARBA" id="ARBA00022801"/>
    </source>
</evidence>
<dbReference type="SUPFAM" id="SSF52743">
    <property type="entry name" value="Subtilisin-like"/>
    <property type="match status" value="1"/>
</dbReference>
<gene>
    <name evidence="7" type="ORF">BCR44DRAFT_1260502</name>
</gene>
<feature type="compositionally biased region" description="Pro residues" evidence="5">
    <location>
        <begin position="304"/>
        <end position="315"/>
    </location>
</feature>
<keyword evidence="4" id="KW-0720">Serine protease</keyword>
<evidence type="ECO:0000259" key="6">
    <source>
        <dbReference type="Pfam" id="PF00082"/>
    </source>
</evidence>
<dbReference type="InterPro" id="IPR000209">
    <property type="entry name" value="Peptidase_S8/S53_dom"/>
</dbReference>
<protein>
    <submittedName>
        <fullName evidence="7">Peptidase S8/S53 domain-containing protein</fullName>
    </submittedName>
</protein>
<dbReference type="InterPro" id="IPR050131">
    <property type="entry name" value="Peptidase_S8_subtilisin-like"/>
</dbReference>
<dbReference type="EMBL" id="MCFL01000055">
    <property type="protein sequence ID" value="ORZ31768.1"/>
    <property type="molecule type" value="Genomic_DNA"/>
</dbReference>
<organism evidence="7 8">
    <name type="scientific">Catenaria anguillulae PL171</name>
    <dbReference type="NCBI Taxonomy" id="765915"/>
    <lineage>
        <taxon>Eukaryota</taxon>
        <taxon>Fungi</taxon>
        <taxon>Fungi incertae sedis</taxon>
        <taxon>Blastocladiomycota</taxon>
        <taxon>Blastocladiomycetes</taxon>
        <taxon>Blastocladiales</taxon>
        <taxon>Catenariaceae</taxon>
        <taxon>Catenaria</taxon>
    </lineage>
</organism>
<dbReference type="InterPro" id="IPR036852">
    <property type="entry name" value="Peptidase_S8/S53_dom_sf"/>
</dbReference>
<name>A0A1Y2HAZ6_9FUNG</name>
<evidence type="ECO:0000256" key="2">
    <source>
        <dbReference type="ARBA" id="ARBA00022670"/>
    </source>
</evidence>
<evidence type="ECO:0000313" key="7">
    <source>
        <dbReference type="EMBL" id="ORZ31768.1"/>
    </source>
</evidence>
<keyword evidence="8" id="KW-1185">Reference proteome</keyword>
<evidence type="ECO:0000256" key="5">
    <source>
        <dbReference type="SAM" id="MobiDB-lite"/>
    </source>
</evidence>
<dbReference type="GO" id="GO:0006508">
    <property type="term" value="P:proteolysis"/>
    <property type="evidence" value="ECO:0007669"/>
    <property type="project" value="UniProtKB-KW"/>
</dbReference>
<dbReference type="Gene3D" id="3.50.30.30">
    <property type="match status" value="1"/>
</dbReference>
<proteinExistence type="inferred from homology"/>
<evidence type="ECO:0000313" key="8">
    <source>
        <dbReference type="Proteomes" id="UP000193411"/>
    </source>
</evidence>
<dbReference type="AlphaFoldDB" id="A0A1Y2HAZ6"/>
<reference evidence="7 8" key="1">
    <citation type="submission" date="2016-07" db="EMBL/GenBank/DDBJ databases">
        <title>Pervasive Adenine N6-methylation of Active Genes in Fungi.</title>
        <authorList>
            <consortium name="DOE Joint Genome Institute"/>
            <person name="Mondo S.J."/>
            <person name="Dannebaum R.O."/>
            <person name="Kuo R.C."/>
            <person name="Labutti K."/>
            <person name="Haridas S."/>
            <person name="Kuo A."/>
            <person name="Salamov A."/>
            <person name="Ahrendt S.R."/>
            <person name="Lipzen A."/>
            <person name="Sullivan W."/>
            <person name="Andreopoulos W.B."/>
            <person name="Clum A."/>
            <person name="Lindquist E."/>
            <person name="Daum C."/>
            <person name="Ramamoorthy G.K."/>
            <person name="Gryganskyi A."/>
            <person name="Culley D."/>
            <person name="Magnuson J.K."/>
            <person name="James T.Y."/>
            <person name="O'Malley M.A."/>
            <person name="Stajich J.E."/>
            <person name="Spatafora J.W."/>
            <person name="Visel A."/>
            <person name="Grigoriev I.V."/>
        </authorList>
    </citation>
    <scope>NUCLEOTIDE SEQUENCE [LARGE SCALE GENOMIC DNA]</scope>
    <source>
        <strain evidence="7 8">PL171</strain>
    </source>
</reference>
<sequence>MVRSPAATTRPSVRLRDGVPIRLLQLALFLLLVAFTAAIRPTAAQRPPLGRSKSIVQPRRNQVYVQLSAPPLAKAAANAGVDHVRAFSPDATHSNPVIAQAAQRIRLDKERFLEECKAANISVIVDSTFSTIANLISVRVSSPNHIDALRRLPGVLKVFPSLSGPLPKSSPVKSKPISIADARALFTTPQQQPRLRRRDGNDNPNLETTDWHVKSLHNMTRLTDAREADPSLTGKGIKVGVISSGIDWQHEAFVREGQSCEQWGDAGCRVTHGWACKVNQDAPPTDGGPVKPALEEGEDVGGLAPPPRRTPPLPPSFKTENVTCVSAEESAGEAIRDSCVGIGTSIASVVGGQWNGAVNGVAPEVTFGAYNIRPCTAASNESSAESFYYTTKLFLSILEHAIHDKMDVLMIEPTFRYGYHTQDTVESFVINAVSEWYNIPVVVPAGELRQEESKGTPHRIESPSHANGALTVTSVTSPVQPFDSINVTVGIPRGGGLPIRRRLRVLGALNPGSVRDDTPVFEKDRWYRLATSPHPPTVDDDGCPQGNHTWPASFFAGHIAVVRYAEKKCSLEQLFDAAGDARAVGVVFYTEYATLPREITTAWHSLRVPGLMLNKADGEWLRATVAANYNVTDPRDIPRARLRMNKRMWLRAAANVTVPAYNRWGPSMDLAIKPDLGCVGDTWWLRRRHL</sequence>
<dbReference type="Pfam" id="PF00082">
    <property type="entry name" value="Peptidase_S8"/>
    <property type="match status" value="1"/>
</dbReference>
<dbReference type="GO" id="GO:0004252">
    <property type="term" value="F:serine-type endopeptidase activity"/>
    <property type="evidence" value="ECO:0007669"/>
    <property type="project" value="InterPro"/>
</dbReference>
<evidence type="ECO:0000256" key="1">
    <source>
        <dbReference type="ARBA" id="ARBA00011073"/>
    </source>
</evidence>
<feature type="region of interest" description="Disordered" evidence="5">
    <location>
        <begin position="280"/>
        <end position="317"/>
    </location>
</feature>
<dbReference type="Gene3D" id="3.40.50.200">
    <property type="entry name" value="Peptidase S8/S53 domain"/>
    <property type="match status" value="1"/>
</dbReference>
<keyword evidence="3" id="KW-0378">Hydrolase</keyword>
<feature type="region of interest" description="Disordered" evidence="5">
    <location>
        <begin position="189"/>
        <end position="210"/>
    </location>
</feature>
<dbReference type="PANTHER" id="PTHR43806:SF11">
    <property type="entry name" value="CEREVISIN-RELATED"/>
    <property type="match status" value="1"/>
</dbReference>
<accession>A0A1Y2HAZ6</accession>
<feature type="domain" description="Peptidase S8/S53" evidence="6">
    <location>
        <begin position="234"/>
        <end position="680"/>
    </location>
</feature>
<dbReference type="Proteomes" id="UP000193411">
    <property type="component" value="Unassembled WGS sequence"/>
</dbReference>
<dbReference type="PANTHER" id="PTHR43806">
    <property type="entry name" value="PEPTIDASE S8"/>
    <property type="match status" value="1"/>
</dbReference>